<dbReference type="EC" id="2.3.1.128" evidence="4"/>
<dbReference type="InterPro" id="IPR016181">
    <property type="entry name" value="Acyl_CoA_acyltransferase"/>
</dbReference>
<dbReference type="BioCyc" id="PMAR59922:G1G80-896-MONOMER"/>
<reference evidence="4 5" key="1">
    <citation type="journal article" date="2007" name="PLoS Genet.">
        <title>Patterns and implications of gene gain and loss in the evolution of Prochlorococcus.</title>
        <authorList>
            <person name="Kettler G.C."/>
            <person name="Martiny A.C."/>
            <person name="Huang K."/>
            <person name="Zucker J."/>
            <person name="Coleman M.L."/>
            <person name="Rodrigue S."/>
            <person name="Chen F."/>
            <person name="Lapidus A."/>
            <person name="Ferriera S."/>
            <person name="Johnson J."/>
            <person name="Steglich C."/>
            <person name="Church G.M."/>
            <person name="Richardson P."/>
            <person name="Chisholm S.W."/>
        </authorList>
    </citation>
    <scope>NUCLEOTIDE SEQUENCE [LARGE SCALE GENOMIC DNA]</scope>
    <source>
        <strain evidence="4 5">MIT 9303</strain>
    </source>
</reference>
<dbReference type="PANTHER" id="PTHR43420">
    <property type="entry name" value="ACETYLTRANSFERASE"/>
    <property type="match status" value="1"/>
</dbReference>
<organism evidence="4 5">
    <name type="scientific">Prochlorococcus marinus (strain MIT 9303)</name>
    <dbReference type="NCBI Taxonomy" id="59922"/>
    <lineage>
        <taxon>Bacteria</taxon>
        <taxon>Bacillati</taxon>
        <taxon>Cyanobacteriota</taxon>
        <taxon>Cyanophyceae</taxon>
        <taxon>Synechococcales</taxon>
        <taxon>Prochlorococcaceae</taxon>
        <taxon>Prochlorococcus</taxon>
    </lineage>
</organism>
<evidence type="ECO:0000256" key="1">
    <source>
        <dbReference type="ARBA" id="ARBA00022679"/>
    </source>
</evidence>
<accession>A2C8D1</accession>
<dbReference type="AlphaFoldDB" id="A2C8D1"/>
<dbReference type="GO" id="GO:0016747">
    <property type="term" value="F:acyltransferase activity, transferring groups other than amino-acyl groups"/>
    <property type="evidence" value="ECO:0007669"/>
    <property type="project" value="InterPro"/>
</dbReference>
<dbReference type="Gene3D" id="3.40.630.30">
    <property type="match status" value="1"/>
</dbReference>
<evidence type="ECO:0000313" key="4">
    <source>
        <dbReference type="EMBL" id="ABM77741.1"/>
    </source>
</evidence>
<sequence length="161" mass="18001">MLKHDIQAMEVIHLGPEQINACMELNQLALNGLWSKQQWNKELIDSRSLCMGVLKSSALLALACGWLVVDELHLTAIGVHPQHRRQGLARLLLSKLLEQGQLTGAVHATLEVARNNSAARGLYESCGFKTAGCRHHYYSNGQDALIQWRSLEKKAEPRQKI</sequence>
<feature type="domain" description="N-acetyltransferase" evidence="3">
    <location>
        <begin position="9"/>
        <end position="152"/>
    </location>
</feature>
<gene>
    <name evidence="4" type="ordered locus">P9303_09921</name>
</gene>
<dbReference type="EMBL" id="CP000554">
    <property type="protein sequence ID" value="ABM77741.1"/>
    <property type="molecule type" value="Genomic_DNA"/>
</dbReference>
<proteinExistence type="predicted"/>
<dbReference type="Pfam" id="PF00583">
    <property type="entry name" value="Acetyltransf_1"/>
    <property type="match status" value="1"/>
</dbReference>
<evidence type="ECO:0000259" key="3">
    <source>
        <dbReference type="PROSITE" id="PS51186"/>
    </source>
</evidence>
<dbReference type="Proteomes" id="UP000002274">
    <property type="component" value="Chromosome"/>
</dbReference>
<keyword evidence="1 4" id="KW-0808">Transferase</keyword>
<dbReference type="InterPro" id="IPR050680">
    <property type="entry name" value="YpeA/RimI_acetyltransf"/>
</dbReference>
<dbReference type="KEGG" id="pmf:P9303_09921"/>
<dbReference type="PROSITE" id="PS51186">
    <property type="entry name" value="GNAT"/>
    <property type="match status" value="1"/>
</dbReference>
<evidence type="ECO:0000256" key="2">
    <source>
        <dbReference type="ARBA" id="ARBA00023315"/>
    </source>
</evidence>
<dbReference type="SUPFAM" id="SSF55729">
    <property type="entry name" value="Acyl-CoA N-acyltransferases (Nat)"/>
    <property type="match status" value="1"/>
</dbReference>
<dbReference type="RefSeq" id="WP_011825647.1">
    <property type="nucleotide sequence ID" value="NC_008820.1"/>
</dbReference>
<dbReference type="STRING" id="59922.P9303_09921"/>
<keyword evidence="2 4" id="KW-0012">Acyltransferase</keyword>
<dbReference type="InterPro" id="IPR000182">
    <property type="entry name" value="GNAT_dom"/>
</dbReference>
<dbReference type="HOGENOM" id="CLU_013985_23_1_3"/>
<dbReference type="PANTHER" id="PTHR43420:SF44">
    <property type="entry name" value="ACETYLTRANSFERASE YPEA"/>
    <property type="match status" value="1"/>
</dbReference>
<name>A2C8D1_PROM3</name>
<protein>
    <submittedName>
        <fullName evidence="4">Putative ribosomal-protein-alanine acetyltransferase</fullName>
        <ecNumber evidence="4">2.3.1.128</ecNumber>
    </submittedName>
</protein>
<evidence type="ECO:0000313" key="5">
    <source>
        <dbReference type="Proteomes" id="UP000002274"/>
    </source>
</evidence>